<reference evidence="1 2" key="1">
    <citation type="submission" date="2018-02" db="EMBL/GenBank/DDBJ databases">
        <title>Mycoplasma marinum and Mycoplasma todarodis sp. nov., moderately halophilic and psychrotolerant mycoplasmas isolated from cephalopods.</title>
        <authorList>
            <person name="Viver T."/>
        </authorList>
    </citation>
    <scope>NUCLEOTIDE SEQUENCE [LARGE SCALE GENOMIC DNA]</scope>
    <source>
        <strain evidence="1 2">5H</strain>
    </source>
</reference>
<gene>
    <name evidence="1" type="ORF">C4B25_02365</name>
</gene>
<evidence type="ECO:0000313" key="2">
    <source>
        <dbReference type="Proteomes" id="UP000291072"/>
    </source>
</evidence>
<dbReference type="RefSeq" id="WP_131613458.1">
    <property type="nucleotide sequence ID" value="NZ_PSZP01000014.1"/>
</dbReference>
<dbReference type="OrthoDB" id="5379188at2"/>
<dbReference type="EMBL" id="PSZP01000014">
    <property type="protein sequence ID" value="TCG11068.1"/>
    <property type="molecule type" value="Genomic_DNA"/>
</dbReference>
<evidence type="ECO:0000313" key="1">
    <source>
        <dbReference type="EMBL" id="TCG11068.1"/>
    </source>
</evidence>
<sequence length="223" mass="26319">MAIKSATRKRLWAISHNQCYICKKEVTEIKNGKDFVHGEMAHIISKKENGPRYKPMDDYDSTNNLMILCQKDHKLIDDQVENYSVSTLMNIKNKHENISKNIGKNSSSWKGYTTIKATKIEERMRGCLVFNPQIDEEIDMNKVARKFSDYMKSIIEWMEVEEHLNFEQLIELQNEINKLYENDLILISGVSNNFVSFDSNWIKEPVEMKIFNFYITKNKYKKL</sequence>
<organism evidence="1 2">
    <name type="scientific">Mycoplasma todarodis</name>
    <dbReference type="NCBI Taxonomy" id="1937191"/>
    <lineage>
        <taxon>Bacteria</taxon>
        <taxon>Bacillati</taxon>
        <taxon>Mycoplasmatota</taxon>
        <taxon>Mollicutes</taxon>
        <taxon>Mycoplasmataceae</taxon>
        <taxon>Mycoplasma</taxon>
    </lineage>
</organism>
<comment type="caution">
    <text evidence="1">The sequence shown here is derived from an EMBL/GenBank/DDBJ whole genome shotgun (WGS) entry which is preliminary data.</text>
</comment>
<evidence type="ECO:0008006" key="3">
    <source>
        <dbReference type="Google" id="ProtNLM"/>
    </source>
</evidence>
<keyword evidence="2" id="KW-1185">Reference proteome</keyword>
<dbReference type="AlphaFoldDB" id="A0A4V2NI56"/>
<protein>
    <recommendedName>
        <fullName evidence="3">HNH endonuclease</fullName>
    </recommendedName>
</protein>
<dbReference type="InterPro" id="IPR003615">
    <property type="entry name" value="HNH_nuc"/>
</dbReference>
<accession>A0A4V2NI56</accession>
<proteinExistence type="predicted"/>
<dbReference type="Proteomes" id="UP000291072">
    <property type="component" value="Unassembled WGS sequence"/>
</dbReference>
<name>A0A4V2NI56_9MOLU</name>
<dbReference type="CDD" id="cd00085">
    <property type="entry name" value="HNHc"/>
    <property type="match status" value="1"/>
</dbReference>